<evidence type="ECO:0000256" key="3">
    <source>
        <dbReference type="ARBA" id="ARBA00008088"/>
    </source>
</evidence>
<sequence>MYENIIENSSVIGLGTGNTLHKIIDSMDKKALKNKIFVSSSMDTLLFINSKDINASEIQAHSVIDIYLDGADYYNDDEIIKGMGGAIFYEKLLINMSNKNVIFVQVNKYRENFKGLKVPLEIMPAAVKYVEKQLTDKKIEYNLRYTDKKKGPLITDNGNCIIDIIFNKEFLEECKNINGILEHGYLKRKEHNIEIIEMTNN</sequence>
<name>S7XRD2_SPRLO</name>
<dbReference type="EMBL" id="ATCN01000724">
    <property type="protein sequence ID" value="EPR78528.1"/>
    <property type="molecule type" value="Genomic_DNA"/>
</dbReference>
<dbReference type="InterPro" id="IPR037171">
    <property type="entry name" value="NagB/RpiA_transferase-like"/>
</dbReference>
<dbReference type="FunCoup" id="S7XRD2">
    <property type="interactions" value="162"/>
</dbReference>
<dbReference type="Gene3D" id="3.30.70.260">
    <property type="match status" value="1"/>
</dbReference>
<dbReference type="InterPro" id="IPR004788">
    <property type="entry name" value="Ribose5P_isomerase_type_A"/>
</dbReference>
<comment type="pathway">
    <text evidence="2">Carbohydrate degradation; pentose phosphate pathway; D-ribose 5-phosphate from D-ribulose 5-phosphate (non-oxidative stage): step 1/1.</text>
</comment>
<evidence type="ECO:0000256" key="4">
    <source>
        <dbReference type="ARBA" id="ARBA00011959"/>
    </source>
</evidence>
<keyword evidence="10" id="KW-1185">Reference proteome</keyword>
<organism evidence="9 10">
    <name type="scientific">Spraguea lophii (strain 42_110)</name>
    <name type="common">Microsporidian parasite</name>
    <dbReference type="NCBI Taxonomy" id="1358809"/>
    <lineage>
        <taxon>Eukaryota</taxon>
        <taxon>Fungi</taxon>
        <taxon>Fungi incertae sedis</taxon>
        <taxon>Microsporidia</taxon>
        <taxon>Spragueidae</taxon>
        <taxon>Spraguea</taxon>
    </lineage>
</organism>
<dbReference type="GO" id="GO:0006014">
    <property type="term" value="P:D-ribose metabolic process"/>
    <property type="evidence" value="ECO:0007669"/>
    <property type="project" value="TreeGrafter"/>
</dbReference>
<evidence type="ECO:0000256" key="1">
    <source>
        <dbReference type="ARBA" id="ARBA00001713"/>
    </source>
</evidence>
<dbReference type="STRING" id="1358809.S7XRD2"/>
<proteinExistence type="inferred from homology"/>
<dbReference type="GO" id="GO:0005829">
    <property type="term" value="C:cytosol"/>
    <property type="evidence" value="ECO:0007669"/>
    <property type="project" value="TreeGrafter"/>
</dbReference>
<dbReference type="SUPFAM" id="SSF75445">
    <property type="entry name" value="D-ribose-5-phosphate isomerase (RpiA), lid domain"/>
    <property type="match status" value="1"/>
</dbReference>
<dbReference type="PANTHER" id="PTHR11934">
    <property type="entry name" value="RIBOSE-5-PHOSPHATE ISOMERASE"/>
    <property type="match status" value="1"/>
</dbReference>
<evidence type="ECO:0000256" key="5">
    <source>
        <dbReference type="ARBA" id="ARBA00019150"/>
    </source>
</evidence>
<accession>S7XRD2</accession>
<dbReference type="UniPathway" id="UPA00115">
    <property type="reaction ID" value="UER00412"/>
</dbReference>
<evidence type="ECO:0000256" key="2">
    <source>
        <dbReference type="ARBA" id="ARBA00004988"/>
    </source>
</evidence>
<evidence type="ECO:0000313" key="10">
    <source>
        <dbReference type="Proteomes" id="UP000014978"/>
    </source>
</evidence>
<evidence type="ECO:0000256" key="6">
    <source>
        <dbReference type="ARBA" id="ARBA00023235"/>
    </source>
</evidence>
<dbReference type="SUPFAM" id="SSF100950">
    <property type="entry name" value="NagB/RpiA/CoA transferase-like"/>
    <property type="match status" value="1"/>
</dbReference>
<dbReference type="OMA" id="KLRNDCK"/>
<dbReference type="Pfam" id="PF06026">
    <property type="entry name" value="Rib_5-P_isom_A"/>
    <property type="match status" value="1"/>
</dbReference>
<reference evidence="10" key="1">
    <citation type="journal article" date="2013" name="PLoS Genet.">
        <title>The genome of Spraguea lophii and the basis of host-microsporidian interactions.</title>
        <authorList>
            <person name="Campbell S.E."/>
            <person name="Williams T.A."/>
            <person name="Yousuf A."/>
            <person name="Soanes D.M."/>
            <person name="Paszkiewicz K.H."/>
            <person name="Williams B.A.P."/>
        </authorList>
    </citation>
    <scope>NUCLEOTIDE SEQUENCE [LARGE SCALE GENOMIC DNA]</scope>
    <source>
        <strain evidence="10">42_110</strain>
    </source>
</reference>
<evidence type="ECO:0000256" key="7">
    <source>
        <dbReference type="ARBA" id="ARBA00029734"/>
    </source>
</evidence>
<comment type="catalytic activity">
    <reaction evidence="1">
        <text>aldehydo-D-ribose 5-phosphate = D-ribulose 5-phosphate</text>
        <dbReference type="Rhea" id="RHEA:14657"/>
        <dbReference type="ChEBI" id="CHEBI:58121"/>
        <dbReference type="ChEBI" id="CHEBI:58273"/>
        <dbReference type="EC" id="5.3.1.6"/>
    </reaction>
</comment>
<dbReference type="OrthoDB" id="1555531at2759"/>
<dbReference type="AlphaFoldDB" id="S7XRD2"/>
<keyword evidence="6 9" id="KW-0413">Isomerase</keyword>
<protein>
    <recommendedName>
        <fullName evidence="5">Ribose-5-phosphate isomerase</fullName>
        <ecNumber evidence="4">5.3.1.6</ecNumber>
    </recommendedName>
    <alternativeName>
        <fullName evidence="8">D-ribose-5-phosphate ketol-isomerase</fullName>
    </alternativeName>
    <alternativeName>
        <fullName evidence="7">Phosphoriboisomerase</fullName>
    </alternativeName>
</protein>
<evidence type="ECO:0000256" key="8">
    <source>
        <dbReference type="ARBA" id="ARBA00032273"/>
    </source>
</evidence>
<dbReference type="NCBIfam" id="TIGR00021">
    <property type="entry name" value="rpiA"/>
    <property type="match status" value="1"/>
</dbReference>
<dbReference type="HOGENOM" id="CLU_056590_1_1_1"/>
<evidence type="ECO:0000313" key="9">
    <source>
        <dbReference type="EMBL" id="EPR78528.1"/>
    </source>
</evidence>
<dbReference type="VEuPathDB" id="MicrosporidiaDB:SLOPH_1563"/>
<comment type="caution">
    <text evidence="9">The sequence shown here is derived from an EMBL/GenBank/DDBJ whole genome shotgun (WGS) entry which is preliminary data.</text>
</comment>
<comment type="similarity">
    <text evidence="3">Belongs to the ribose 5-phosphate isomerase family.</text>
</comment>
<dbReference type="PANTHER" id="PTHR11934:SF0">
    <property type="entry name" value="RIBOSE-5-PHOSPHATE ISOMERASE"/>
    <property type="match status" value="1"/>
</dbReference>
<dbReference type="InParanoid" id="S7XRD2"/>
<dbReference type="GO" id="GO:0004751">
    <property type="term" value="F:ribose-5-phosphate isomerase activity"/>
    <property type="evidence" value="ECO:0007669"/>
    <property type="project" value="UniProtKB-EC"/>
</dbReference>
<gene>
    <name evidence="9" type="ORF">SLOPH_1563</name>
</gene>
<dbReference type="GO" id="GO:0009052">
    <property type="term" value="P:pentose-phosphate shunt, non-oxidative branch"/>
    <property type="evidence" value="ECO:0007669"/>
    <property type="project" value="InterPro"/>
</dbReference>
<dbReference type="Proteomes" id="UP000014978">
    <property type="component" value="Unassembled WGS sequence"/>
</dbReference>
<dbReference type="EC" id="5.3.1.6" evidence="4"/>
<dbReference type="Gene3D" id="3.40.50.1360">
    <property type="match status" value="1"/>
</dbReference>